<evidence type="ECO:0000256" key="3">
    <source>
        <dbReference type="ARBA" id="ARBA00023015"/>
    </source>
</evidence>
<dbReference type="Pfam" id="PF00249">
    <property type="entry name" value="Myb_DNA-binding"/>
    <property type="match status" value="2"/>
</dbReference>
<dbReference type="PANTHER" id="PTHR47997:SF19">
    <property type="entry name" value="MYB TRANSCRIPTION FACTOR"/>
    <property type="match status" value="1"/>
</dbReference>
<evidence type="ECO:0000256" key="4">
    <source>
        <dbReference type="ARBA" id="ARBA00023125"/>
    </source>
</evidence>
<keyword evidence="2" id="KW-0677">Repeat</keyword>
<keyword evidence="3" id="KW-0805">Transcription regulation</keyword>
<evidence type="ECO:0000259" key="8">
    <source>
        <dbReference type="PROSITE" id="PS50090"/>
    </source>
</evidence>
<dbReference type="SMART" id="SM00717">
    <property type="entry name" value="SANT"/>
    <property type="match status" value="2"/>
</dbReference>
<feature type="compositionally biased region" description="Low complexity" evidence="7">
    <location>
        <begin position="238"/>
        <end position="248"/>
    </location>
</feature>
<evidence type="ECO:0000256" key="1">
    <source>
        <dbReference type="ARBA" id="ARBA00004123"/>
    </source>
</evidence>
<evidence type="ECO:0000259" key="9">
    <source>
        <dbReference type="PROSITE" id="PS51294"/>
    </source>
</evidence>
<keyword evidence="4" id="KW-0238">DNA-binding</keyword>
<dbReference type="PANTHER" id="PTHR47997">
    <property type="entry name" value="MYB DOMAIN PROTEIN 55"/>
    <property type="match status" value="1"/>
</dbReference>
<comment type="caution">
    <text evidence="10">The sequence shown here is derived from an EMBL/GenBank/DDBJ whole genome shotgun (WGS) entry which is preliminary data.</text>
</comment>
<keyword evidence="5" id="KW-0804">Transcription</keyword>
<sequence length="361" mass="38126">MARRTSGPKKKLRRGLWSPEEDEKLMNHIAKYGHGCWSSVPKLAGLERCGKSCRLRWINYLRPDLKRGAFSQEEEDLIIHLHSMLGNKWSQIAAQLPGRTDNEVKNFWNSYIKKKLCQRGIDPATHKPLPEASSGRGGAAAAASRARTAVFSDAELIMSSSAEGKHMPPPPVTAAESYVYSRSISADGGASDGSLQSLSGYHQTGDLAAAYLQDPADALPPCGPSGVPAVVLPSASSSSTLNSMGGLSPAATTTTGTDEQCNNNSSSGGNGSFELSTQQSCSASHLPWLELGTSGYANGGGAAVDHYGAALDELKWSDYVFDGYGGGGQYQHGQCIYGDDSKDAVQFVDASGLAGSSWCLN</sequence>
<feature type="compositionally biased region" description="Polar residues" evidence="7">
    <location>
        <begin position="250"/>
        <end position="261"/>
    </location>
</feature>
<evidence type="ECO:0000313" key="11">
    <source>
        <dbReference type="Proteomes" id="UP000823388"/>
    </source>
</evidence>
<dbReference type="CDD" id="cd00167">
    <property type="entry name" value="SANT"/>
    <property type="match status" value="2"/>
</dbReference>
<dbReference type="Proteomes" id="UP000823388">
    <property type="component" value="Chromosome 2K"/>
</dbReference>
<feature type="domain" description="HTH myb-type" evidence="9">
    <location>
        <begin position="9"/>
        <end position="61"/>
    </location>
</feature>
<accession>A0A8T0WEA9</accession>
<evidence type="ECO:0000256" key="7">
    <source>
        <dbReference type="SAM" id="MobiDB-lite"/>
    </source>
</evidence>
<feature type="domain" description="HTH myb-type" evidence="9">
    <location>
        <begin position="62"/>
        <end position="116"/>
    </location>
</feature>
<evidence type="ECO:0000256" key="2">
    <source>
        <dbReference type="ARBA" id="ARBA00022737"/>
    </source>
</evidence>
<name>A0A8T0WEA9_PANVG</name>
<dbReference type="Gene3D" id="1.10.10.60">
    <property type="entry name" value="Homeodomain-like"/>
    <property type="match status" value="2"/>
</dbReference>
<evidence type="ECO:0000256" key="6">
    <source>
        <dbReference type="ARBA" id="ARBA00023242"/>
    </source>
</evidence>
<dbReference type="EMBL" id="CM029039">
    <property type="protein sequence ID" value="KAG2647042.1"/>
    <property type="molecule type" value="Genomic_DNA"/>
</dbReference>
<gene>
    <name evidence="10" type="ORF">PVAP13_2KG536500</name>
</gene>
<dbReference type="FunFam" id="1.10.10.60:FF:000158">
    <property type="entry name" value="MYB transcription factor"/>
    <property type="match status" value="1"/>
</dbReference>
<dbReference type="PROSITE" id="PS51294">
    <property type="entry name" value="HTH_MYB"/>
    <property type="match status" value="2"/>
</dbReference>
<evidence type="ECO:0000256" key="5">
    <source>
        <dbReference type="ARBA" id="ARBA00023163"/>
    </source>
</evidence>
<feature type="domain" description="Myb-like" evidence="8">
    <location>
        <begin position="62"/>
        <end position="112"/>
    </location>
</feature>
<proteinExistence type="predicted"/>
<comment type="subcellular location">
    <subcellularLocation>
        <location evidence="1">Nucleus</location>
    </subcellularLocation>
</comment>
<dbReference type="GO" id="GO:0003677">
    <property type="term" value="F:DNA binding"/>
    <property type="evidence" value="ECO:0007669"/>
    <property type="project" value="UniProtKB-KW"/>
</dbReference>
<dbReference type="AlphaFoldDB" id="A0A8T0WEA9"/>
<dbReference type="OrthoDB" id="2143914at2759"/>
<keyword evidence="6" id="KW-0539">Nucleus</keyword>
<dbReference type="FunFam" id="1.10.10.60:FF:000268">
    <property type="entry name" value="Transcription factor MYB86"/>
    <property type="match status" value="1"/>
</dbReference>
<keyword evidence="11" id="KW-1185">Reference proteome</keyword>
<evidence type="ECO:0000313" key="10">
    <source>
        <dbReference type="EMBL" id="KAG2647042.1"/>
    </source>
</evidence>
<dbReference type="InterPro" id="IPR001005">
    <property type="entry name" value="SANT/Myb"/>
</dbReference>
<dbReference type="InterPro" id="IPR051953">
    <property type="entry name" value="Plant_SW-associated_TFs"/>
</dbReference>
<dbReference type="SUPFAM" id="SSF46689">
    <property type="entry name" value="Homeodomain-like"/>
    <property type="match status" value="1"/>
</dbReference>
<dbReference type="PROSITE" id="PS50090">
    <property type="entry name" value="MYB_LIKE"/>
    <property type="match status" value="2"/>
</dbReference>
<feature type="region of interest" description="Disordered" evidence="7">
    <location>
        <begin position="238"/>
        <end position="276"/>
    </location>
</feature>
<organism evidence="10 11">
    <name type="scientific">Panicum virgatum</name>
    <name type="common">Blackwell switchgrass</name>
    <dbReference type="NCBI Taxonomy" id="38727"/>
    <lineage>
        <taxon>Eukaryota</taxon>
        <taxon>Viridiplantae</taxon>
        <taxon>Streptophyta</taxon>
        <taxon>Embryophyta</taxon>
        <taxon>Tracheophyta</taxon>
        <taxon>Spermatophyta</taxon>
        <taxon>Magnoliopsida</taxon>
        <taxon>Liliopsida</taxon>
        <taxon>Poales</taxon>
        <taxon>Poaceae</taxon>
        <taxon>PACMAD clade</taxon>
        <taxon>Panicoideae</taxon>
        <taxon>Panicodae</taxon>
        <taxon>Paniceae</taxon>
        <taxon>Panicinae</taxon>
        <taxon>Panicum</taxon>
        <taxon>Panicum sect. Hiantes</taxon>
    </lineage>
</organism>
<protein>
    <submittedName>
        <fullName evidence="10">Uncharacterized protein</fullName>
    </submittedName>
</protein>
<dbReference type="InterPro" id="IPR017930">
    <property type="entry name" value="Myb_dom"/>
</dbReference>
<dbReference type="InterPro" id="IPR009057">
    <property type="entry name" value="Homeodomain-like_sf"/>
</dbReference>
<feature type="domain" description="Myb-like" evidence="8">
    <location>
        <begin position="9"/>
        <end position="61"/>
    </location>
</feature>
<reference evidence="10 11" key="1">
    <citation type="submission" date="2020-05" db="EMBL/GenBank/DDBJ databases">
        <title>WGS assembly of Panicum virgatum.</title>
        <authorList>
            <person name="Lovell J.T."/>
            <person name="Jenkins J."/>
            <person name="Shu S."/>
            <person name="Juenger T.E."/>
            <person name="Schmutz J."/>
        </authorList>
    </citation>
    <scope>NUCLEOTIDE SEQUENCE [LARGE SCALE GENOMIC DNA]</scope>
    <source>
        <strain evidence="11">cv. AP13</strain>
    </source>
</reference>
<dbReference type="GO" id="GO:0005634">
    <property type="term" value="C:nucleus"/>
    <property type="evidence" value="ECO:0007669"/>
    <property type="project" value="UniProtKB-SubCell"/>
</dbReference>